<evidence type="ECO:0000313" key="4">
    <source>
        <dbReference type="Proteomes" id="UP000198797"/>
    </source>
</evidence>
<sequence length="74" mass="8342">MTRPGCGARVERQREFVRGLLRCYPVSFLVLAPYAVFIVSSGRPDPQWRQGMRQATARYPRRDGPVPLPVGAAR</sequence>
<protein>
    <submittedName>
        <fullName evidence="3">Uncharacterized protein</fullName>
    </submittedName>
</protein>
<dbReference type="Proteomes" id="UP000198797">
    <property type="component" value="Unassembled WGS sequence"/>
</dbReference>
<dbReference type="AlphaFoldDB" id="A0A1C4YVP8"/>
<evidence type="ECO:0000256" key="1">
    <source>
        <dbReference type="SAM" id="MobiDB-lite"/>
    </source>
</evidence>
<reference evidence="4" key="1">
    <citation type="submission" date="2016-06" db="EMBL/GenBank/DDBJ databases">
        <authorList>
            <person name="Varghese N."/>
            <person name="Submissions Spin"/>
        </authorList>
    </citation>
    <scope>NUCLEOTIDE SEQUENCE [LARGE SCALE GENOMIC DNA]</scope>
    <source>
        <strain evidence="4">DSM 44100</strain>
    </source>
</reference>
<name>A0A1C4YVP8_9ACTN</name>
<organism evidence="3 4">
    <name type="scientific">Micromonospora matsumotoense</name>
    <dbReference type="NCBI Taxonomy" id="121616"/>
    <lineage>
        <taxon>Bacteria</taxon>
        <taxon>Bacillati</taxon>
        <taxon>Actinomycetota</taxon>
        <taxon>Actinomycetes</taxon>
        <taxon>Micromonosporales</taxon>
        <taxon>Micromonosporaceae</taxon>
        <taxon>Micromonospora</taxon>
    </lineage>
</organism>
<evidence type="ECO:0000313" key="3">
    <source>
        <dbReference type="EMBL" id="SCF24849.1"/>
    </source>
</evidence>
<keyword evidence="2" id="KW-0472">Membrane</keyword>
<proteinExistence type="predicted"/>
<evidence type="ECO:0000256" key="2">
    <source>
        <dbReference type="SAM" id="Phobius"/>
    </source>
</evidence>
<keyword evidence="4" id="KW-1185">Reference proteome</keyword>
<dbReference type="EMBL" id="FMCU01000007">
    <property type="protein sequence ID" value="SCF24849.1"/>
    <property type="molecule type" value="Genomic_DNA"/>
</dbReference>
<accession>A0A1C4YVP8</accession>
<gene>
    <name evidence="3" type="ORF">GA0070216_107217</name>
</gene>
<keyword evidence="2" id="KW-0812">Transmembrane</keyword>
<keyword evidence="2" id="KW-1133">Transmembrane helix</keyword>
<dbReference type="STRING" id="121616.GA0070216_107217"/>
<feature type="transmembrane region" description="Helical" evidence="2">
    <location>
        <begin position="21"/>
        <end position="39"/>
    </location>
</feature>
<feature type="region of interest" description="Disordered" evidence="1">
    <location>
        <begin position="47"/>
        <end position="74"/>
    </location>
</feature>